<dbReference type="Proteomes" id="UP001057375">
    <property type="component" value="Unassembled WGS sequence"/>
</dbReference>
<gene>
    <name evidence="2" type="ORF">ADUPG1_008949</name>
</gene>
<comment type="caution">
    <text evidence="2">The sequence shown here is derived from an EMBL/GenBank/DDBJ whole genome shotgun (WGS) entry which is preliminary data.</text>
</comment>
<feature type="transmembrane region" description="Helical" evidence="1">
    <location>
        <begin position="21"/>
        <end position="43"/>
    </location>
</feature>
<feature type="transmembrane region" description="Helical" evidence="1">
    <location>
        <begin position="103"/>
        <end position="121"/>
    </location>
</feature>
<protein>
    <submittedName>
        <fullName evidence="2">Uncharacterized protein</fullName>
    </submittedName>
</protein>
<name>A0ABQ5KTS9_9EUKA</name>
<accession>A0ABQ5KTS9</accession>
<feature type="transmembrane region" description="Helical" evidence="1">
    <location>
        <begin position="166"/>
        <end position="186"/>
    </location>
</feature>
<keyword evidence="1" id="KW-0472">Membrane</keyword>
<proteinExistence type="predicted"/>
<feature type="transmembrane region" description="Helical" evidence="1">
    <location>
        <begin position="192"/>
        <end position="212"/>
    </location>
</feature>
<reference evidence="2" key="1">
    <citation type="submission" date="2022-03" db="EMBL/GenBank/DDBJ databases">
        <title>Draft genome sequence of Aduncisulcus paluster, a free-living microaerophilic Fornicata.</title>
        <authorList>
            <person name="Yuyama I."/>
            <person name="Kume K."/>
            <person name="Tamura T."/>
            <person name="Inagaki Y."/>
            <person name="Hashimoto T."/>
        </authorList>
    </citation>
    <scope>NUCLEOTIDE SEQUENCE</scope>
    <source>
        <strain evidence="2">NY0171</strain>
    </source>
</reference>
<keyword evidence="1" id="KW-0812">Transmembrane</keyword>
<evidence type="ECO:0000313" key="3">
    <source>
        <dbReference type="Proteomes" id="UP001057375"/>
    </source>
</evidence>
<keyword evidence="1" id="KW-1133">Transmembrane helix</keyword>
<sequence length="263" mass="29519">MSLLALKESQRKKKENGSSKNFCPMHLHAIKIGFFGFLLYYFVDYVMWYEVAGLRSIDMSGIHPALAEIWISLTPGVIHPAIVIMGLDAMFHKKGNNNQGKGIFMFWFFVFMVVQATPAFYSAQRWPEPTNSISRDMNRGPMIFLATAGFAVLALAGIRGKDILKCFLLGVAVEGVFEMSLFLSGIRQTTFTATIIDSLIEFNCGIPIIVLLHQRLAAKEDNAVYDDLFGKESVFAYIKAIWHSEGEESITDIIQMKPIRCSP</sequence>
<organism evidence="2 3">
    <name type="scientific">Aduncisulcus paluster</name>
    <dbReference type="NCBI Taxonomy" id="2918883"/>
    <lineage>
        <taxon>Eukaryota</taxon>
        <taxon>Metamonada</taxon>
        <taxon>Carpediemonas-like organisms</taxon>
        <taxon>Aduncisulcus</taxon>
    </lineage>
</organism>
<feature type="transmembrane region" description="Helical" evidence="1">
    <location>
        <begin position="69"/>
        <end position="91"/>
    </location>
</feature>
<dbReference type="EMBL" id="BQXS01011088">
    <property type="protein sequence ID" value="GKT35882.1"/>
    <property type="molecule type" value="Genomic_DNA"/>
</dbReference>
<evidence type="ECO:0000256" key="1">
    <source>
        <dbReference type="SAM" id="Phobius"/>
    </source>
</evidence>
<keyword evidence="3" id="KW-1185">Reference proteome</keyword>
<evidence type="ECO:0000313" key="2">
    <source>
        <dbReference type="EMBL" id="GKT35882.1"/>
    </source>
</evidence>
<feature type="transmembrane region" description="Helical" evidence="1">
    <location>
        <begin position="141"/>
        <end position="159"/>
    </location>
</feature>